<evidence type="ECO:0000256" key="2">
    <source>
        <dbReference type="ARBA" id="ARBA00023027"/>
    </source>
</evidence>
<reference evidence="6" key="1">
    <citation type="journal article" date="2014" name="Genome Announc.">
        <title>Genome sequence and annotation of Acremonium chrysogenum, producer of the beta-lactam antibiotic cephalosporin C.</title>
        <authorList>
            <person name="Terfehr D."/>
            <person name="Dahlmann T.A."/>
            <person name="Specht T."/>
            <person name="Zadra I."/>
            <person name="Kuernsteiner H."/>
            <person name="Kueck U."/>
        </authorList>
    </citation>
    <scope>NUCLEOTIDE SEQUENCE [LARGE SCALE GENOMIC DNA]</scope>
    <source>
        <strain evidence="6">ATCC 11550 / CBS 779.69 / DSM 880 / IAM 14645 / JCM 23072 / IMI 49137</strain>
    </source>
</reference>
<dbReference type="InterPro" id="IPR029752">
    <property type="entry name" value="D-isomer_DH_CS1"/>
</dbReference>
<dbReference type="PANTHER" id="PTHR43333">
    <property type="entry name" value="2-HACID_DH_C DOMAIN-CONTAINING PROTEIN"/>
    <property type="match status" value="1"/>
</dbReference>
<keyword evidence="1" id="KW-0560">Oxidoreductase</keyword>
<dbReference type="Pfam" id="PF02826">
    <property type="entry name" value="2-Hacid_dh_C"/>
    <property type="match status" value="2"/>
</dbReference>
<dbReference type="PANTHER" id="PTHR43333:SF1">
    <property type="entry name" value="D-ISOMER SPECIFIC 2-HYDROXYACID DEHYDROGENASE NAD-BINDING DOMAIN-CONTAINING PROTEIN"/>
    <property type="match status" value="1"/>
</dbReference>
<dbReference type="HOGENOM" id="CLU_019796_1_0_1"/>
<dbReference type="InterPro" id="IPR036291">
    <property type="entry name" value="NAD(P)-bd_dom_sf"/>
</dbReference>
<dbReference type="EMBL" id="JPKY01000013">
    <property type="protein sequence ID" value="KFH47045.1"/>
    <property type="molecule type" value="Genomic_DNA"/>
</dbReference>
<dbReference type="STRING" id="857340.A0A086TCG3"/>
<evidence type="ECO:0000313" key="5">
    <source>
        <dbReference type="EMBL" id="KFH47045.1"/>
    </source>
</evidence>
<sequence>MPLSKDKLLVHLPIDPPAAWLQKVSQRFPGLEVRCEKARVVATGLSSADELAPDVLDGVTIMCLYPPPSPDNMSRVRYVQLASAGSDRWVGHPKYEDEEVRFCSSSGVHAPQIAEWVIGTWLSHVHSLSRYYSAQLEQFWNPLTDFNAFGTDSVGRRMGILGYGAIGRSTARLAKGLGMQVYAYTHSPKPTPESRVDTSGYRVPGTGDPDGTIPERWFSGSVDEFLAQDLDILVVAVPLREATRGLIGRRQIDILGRGRRKTFLSNIARGPIVDTDALVEALTKGTISGAALDVTDPEPLPRGHPLWTAPNVFISPHVAWQSTNVFTRVLDILFANLERLEKGEPMLNPIKRS</sequence>
<dbReference type="OrthoDB" id="298012at2759"/>
<feature type="domain" description="D-isomer specific 2-hydroxyacid dehydrogenase NAD-binding" evidence="4">
    <location>
        <begin position="120"/>
        <end position="192"/>
    </location>
</feature>
<evidence type="ECO:0000256" key="1">
    <source>
        <dbReference type="ARBA" id="ARBA00023002"/>
    </source>
</evidence>
<gene>
    <name evidence="5" type="ORF">ACRE_021500</name>
</gene>
<dbReference type="GO" id="GO:0016491">
    <property type="term" value="F:oxidoreductase activity"/>
    <property type="evidence" value="ECO:0007669"/>
    <property type="project" value="UniProtKB-KW"/>
</dbReference>
<accession>A0A086TCG3</accession>
<dbReference type="Gene3D" id="3.40.50.720">
    <property type="entry name" value="NAD(P)-binding Rossmann-like Domain"/>
    <property type="match status" value="2"/>
</dbReference>
<dbReference type="CDD" id="cd12163">
    <property type="entry name" value="2-Hacid_dh_5"/>
    <property type="match status" value="1"/>
</dbReference>
<keyword evidence="6" id="KW-1185">Reference proteome</keyword>
<organism evidence="5 6">
    <name type="scientific">Hapsidospora chrysogenum (strain ATCC 11550 / CBS 779.69 / DSM 880 / IAM 14645 / JCM 23072 / IMI 49137)</name>
    <name type="common">Acremonium chrysogenum</name>
    <dbReference type="NCBI Taxonomy" id="857340"/>
    <lineage>
        <taxon>Eukaryota</taxon>
        <taxon>Fungi</taxon>
        <taxon>Dikarya</taxon>
        <taxon>Ascomycota</taxon>
        <taxon>Pezizomycotina</taxon>
        <taxon>Sordariomycetes</taxon>
        <taxon>Hypocreomycetidae</taxon>
        <taxon>Hypocreales</taxon>
        <taxon>Bionectriaceae</taxon>
        <taxon>Hapsidospora</taxon>
    </lineage>
</organism>
<dbReference type="Proteomes" id="UP000029964">
    <property type="component" value="Unassembled WGS sequence"/>
</dbReference>
<dbReference type="AlphaFoldDB" id="A0A086TCG3"/>
<dbReference type="GO" id="GO:0051287">
    <property type="term" value="F:NAD binding"/>
    <property type="evidence" value="ECO:0007669"/>
    <property type="project" value="InterPro"/>
</dbReference>
<dbReference type="SUPFAM" id="SSF51735">
    <property type="entry name" value="NAD(P)-binding Rossmann-fold domains"/>
    <property type="match status" value="1"/>
</dbReference>
<evidence type="ECO:0000313" key="6">
    <source>
        <dbReference type="Proteomes" id="UP000029964"/>
    </source>
</evidence>
<dbReference type="PROSITE" id="PS00065">
    <property type="entry name" value="D_2_HYDROXYACID_DH_1"/>
    <property type="match status" value="1"/>
</dbReference>
<evidence type="ECO:0000256" key="3">
    <source>
        <dbReference type="SAM" id="MobiDB-lite"/>
    </source>
</evidence>
<feature type="region of interest" description="Disordered" evidence="3">
    <location>
        <begin position="188"/>
        <end position="212"/>
    </location>
</feature>
<keyword evidence="2" id="KW-0520">NAD</keyword>
<comment type="caution">
    <text evidence="5">The sequence shown here is derived from an EMBL/GenBank/DDBJ whole genome shotgun (WGS) entry which is preliminary data.</text>
</comment>
<feature type="domain" description="D-isomer specific 2-hydroxyacid dehydrogenase NAD-binding" evidence="4">
    <location>
        <begin position="222"/>
        <end position="319"/>
    </location>
</feature>
<dbReference type="InterPro" id="IPR006140">
    <property type="entry name" value="D-isomer_DH_NAD-bd"/>
</dbReference>
<protein>
    <recommendedName>
        <fullName evidence="4">D-isomer specific 2-hydroxyacid dehydrogenase NAD-binding domain-containing protein</fullName>
    </recommendedName>
</protein>
<evidence type="ECO:0000259" key="4">
    <source>
        <dbReference type="Pfam" id="PF02826"/>
    </source>
</evidence>
<name>A0A086TCG3_HAPC1</name>
<proteinExistence type="predicted"/>